<protein>
    <submittedName>
        <fullName evidence="9">Putative oxidoreductase</fullName>
    </submittedName>
</protein>
<dbReference type="GO" id="GO:0005886">
    <property type="term" value="C:plasma membrane"/>
    <property type="evidence" value="ECO:0007669"/>
    <property type="project" value="UniProtKB-SubCell"/>
</dbReference>
<organism evidence="9 10">
    <name type="scientific">Nonomuraea jabiensis</name>
    <dbReference type="NCBI Taxonomy" id="882448"/>
    <lineage>
        <taxon>Bacteria</taxon>
        <taxon>Bacillati</taxon>
        <taxon>Actinomycetota</taxon>
        <taxon>Actinomycetes</taxon>
        <taxon>Streptosporangiales</taxon>
        <taxon>Streptosporangiaceae</taxon>
        <taxon>Nonomuraea</taxon>
    </lineage>
</organism>
<dbReference type="PANTHER" id="PTHR33452:SF1">
    <property type="entry name" value="INNER MEMBRANE PROTEIN YPHA-RELATED"/>
    <property type="match status" value="1"/>
</dbReference>
<dbReference type="AlphaFoldDB" id="A0A7W9G217"/>
<comment type="similarity">
    <text evidence="2">Belongs to the DoxX family.</text>
</comment>
<comment type="subcellular location">
    <subcellularLocation>
        <location evidence="1">Cell membrane</location>
        <topology evidence="1">Multi-pass membrane protein</topology>
    </subcellularLocation>
</comment>
<comment type="caution">
    <text evidence="9">The sequence shown here is derived from an EMBL/GenBank/DDBJ whole genome shotgun (WGS) entry which is preliminary data.</text>
</comment>
<dbReference type="Pfam" id="PF07681">
    <property type="entry name" value="DoxX"/>
    <property type="match status" value="1"/>
</dbReference>
<feature type="transmembrane region" description="Helical" evidence="8">
    <location>
        <begin position="109"/>
        <end position="134"/>
    </location>
</feature>
<evidence type="ECO:0000256" key="6">
    <source>
        <dbReference type="ARBA" id="ARBA00023136"/>
    </source>
</evidence>
<proteinExistence type="inferred from homology"/>
<name>A0A7W9G217_9ACTN</name>
<reference evidence="9 10" key="1">
    <citation type="submission" date="2020-08" db="EMBL/GenBank/DDBJ databases">
        <title>Sequencing the genomes of 1000 actinobacteria strains.</title>
        <authorList>
            <person name="Klenk H.-P."/>
        </authorList>
    </citation>
    <scope>NUCLEOTIDE SEQUENCE [LARGE SCALE GENOMIC DNA]</scope>
    <source>
        <strain evidence="9 10">DSM 45507</strain>
    </source>
</reference>
<feature type="region of interest" description="Disordered" evidence="7">
    <location>
        <begin position="141"/>
        <end position="215"/>
    </location>
</feature>
<evidence type="ECO:0000313" key="10">
    <source>
        <dbReference type="Proteomes" id="UP000579153"/>
    </source>
</evidence>
<dbReference type="InterPro" id="IPR032808">
    <property type="entry name" value="DoxX"/>
</dbReference>
<keyword evidence="4 8" id="KW-0812">Transmembrane</keyword>
<evidence type="ECO:0000256" key="4">
    <source>
        <dbReference type="ARBA" id="ARBA00022692"/>
    </source>
</evidence>
<keyword evidence="10" id="KW-1185">Reference proteome</keyword>
<dbReference type="EMBL" id="JACHMB010000001">
    <property type="protein sequence ID" value="MBB5775686.1"/>
    <property type="molecule type" value="Genomic_DNA"/>
</dbReference>
<keyword evidence="6 8" id="KW-0472">Membrane</keyword>
<dbReference type="Proteomes" id="UP000579153">
    <property type="component" value="Unassembled WGS sequence"/>
</dbReference>
<dbReference type="PANTHER" id="PTHR33452">
    <property type="entry name" value="OXIDOREDUCTASE CATD-RELATED"/>
    <property type="match status" value="1"/>
</dbReference>
<sequence length="215" mass="22559">MKRVVFDVAALIARVVTGVILVAHGSQKWQGGLAATGQAFKGMGIPMPELAAAFATVVETAGGIFLILGLLVRLVGLLLLINMLGAITYVHAGHGVLSSAGGWELAGALGALALLFLALGGGRIGIDGIFAAMFRRRSERRAAEAERASQPQRPEPSNVTTTTRPATPAEAPRVPRQPSEHRAGGINDEDMRDIDALVSDEPPPHRKPPNRSDAL</sequence>
<evidence type="ECO:0000256" key="7">
    <source>
        <dbReference type="SAM" id="MobiDB-lite"/>
    </source>
</evidence>
<gene>
    <name evidence="9" type="ORF">HD596_002442</name>
</gene>
<accession>A0A7W9G217</accession>
<feature type="transmembrane region" description="Helical" evidence="8">
    <location>
        <begin position="50"/>
        <end position="70"/>
    </location>
</feature>
<evidence type="ECO:0000256" key="3">
    <source>
        <dbReference type="ARBA" id="ARBA00022475"/>
    </source>
</evidence>
<evidence type="ECO:0000256" key="5">
    <source>
        <dbReference type="ARBA" id="ARBA00022989"/>
    </source>
</evidence>
<evidence type="ECO:0000313" key="9">
    <source>
        <dbReference type="EMBL" id="MBB5775686.1"/>
    </source>
</evidence>
<evidence type="ECO:0000256" key="2">
    <source>
        <dbReference type="ARBA" id="ARBA00006679"/>
    </source>
</evidence>
<dbReference type="InterPro" id="IPR051907">
    <property type="entry name" value="DoxX-like_oxidoreductase"/>
</dbReference>
<dbReference type="RefSeq" id="WP_185069336.1">
    <property type="nucleotide sequence ID" value="NZ_JACHMB010000001.1"/>
</dbReference>
<keyword evidence="5 8" id="KW-1133">Transmembrane helix</keyword>
<evidence type="ECO:0000256" key="1">
    <source>
        <dbReference type="ARBA" id="ARBA00004651"/>
    </source>
</evidence>
<feature type="compositionally biased region" description="Low complexity" evidence="7">
    <location>
        <begin position="159"/>
        <end position="176"/>
    </location>
</feature>
<evidence type="ECO:0000256" key="8">
    <source>
        <dbReference type="SAM" id="Phobius"/>
    </source>
</evidence>
<keyword evidence="3" id="KW-1003">Cell membrane</keyword>
<feature type="transmembrane region" description="Helical" evidence="8">
    <location>
        <begin position="77"/>
        <end position="97"/>
    </location>
</feature>